<dbReference type="InterPro" id="IPR003524">
    <property type="entry name" value="PNAcMuramoyl-5peptid_Trfase"/>
</dbReference>
<evidence type="ECO:0000313" key="11">
    <source>
        <dbReference type="Proteomes" id="UP000280960"/>
    </source>
</evidence>
<dbReference type="GO" id="GO:0046872">
    <property type="term" value="F:metal ion binding"/>
    <property type="evidence" value="ECO:0007669"/>
    <property type="project" value="UniProtKB-KW"/>
</dbReference>
<feature type="transmembrane region" description="Helical" evidence="7">
    <location>
        <begin position="174"/>
        <end position="192"/>
    </location>
</feature>
<comment type="similarity">
    <text evidence="2 7">Belongs to the glycosyltransferase 4 family. MraY subfamily.</text>
</comment>
<feature type="binding site" evidence="9">
    <location>
        <position position="166"/>
    </location>
    <ligand>
        <name>Mg(2+)</name>
        <dbReference type="ChEBI" id="CHEBI:18420"/>
    </ligand>
</feature>
<protein>
    <recommendedName>
        <fullName evidence="7 8">Phospho-N-acetylmuramoyl-pentapeptide-transferase</fullName>
        <ecNumber evidence="7 8">2.7.8.13</ecNumber>
    </recommendedName>
    <alternativeName>
        <fullName evidence="7">UDP-MurNAc-pentapeptide phosphotransferase</fullName>
    </alternativeName>
</protein>
<dbReference type="GO" id="GO:0051301">
    <property type="term" value="P:cell division"/>
    <property type="evidence" value="ECO:0007669"/>
    <property type="project" value="UniProtKB-KW"/>
</dbReference>
<feature type="transmembrane region" description="Helical" evidence="7">
    <location>
        <begin position="297"/>
        <end position="316"/>
    </location>
</feature>
<dbReference type="Proteomes" id="UP000280960">
    <property type="component" value="Chromosome"/>
</dbReference>
<dbReference type="InterPro" id="IPR000715">
    <property type="entry name" value="Glycosyl_transferase_4"/>
</dbReference>
<dbReference type="HAMAP" id="MF_00038">
    <property type="entry name" value="MraY"/>
    <property type="match status" value="1"/>
</dbReference>
<comment type="pathway">
    <text evidence="7">Cell wall biogenesis; peptidoglycan biosynthesis.</text>
</comment>
<comment type="cofactor">
    <cofactor evidence="7 9">
        <name>Mg(2+)</name>
        <dbReference type="ChEBI" id="CHEBI:18420"/>
    </cofactor>
</comment>
<reference evidence="10 11" key="1">
    <citation type="submission" date="2018-10" db="EMBL/GenBank/DDBJ databases">
        <authorList>
            <person name="Zhang X."/>
        </authorList>
    </citation>
    <scope>NUCLEOTIDE SEQUENCE [LARGE SCALE GENOMIC DNA]</scope>
    <source>
        <strain evidence="10 11">SK-G1</strain>
    </source>
</reference>
<dbReference type="GO" id="GO:0008360">
    <property type="term" value="P:regulation of cell shape"/>
    <property type="evidence" value="ECO:0007669"/>
    <property type="project" value="UniProtKB-KW"/>
</dbReference>
<feature type="transmembrane region" description="Helical" evidence="7">
    <location>
        <begin position="222"/>
        <end position="242"/>
    </location>
</feature>
<dbReference type="GO" id="GO:0071555">
    <property type="term" value="P:cell wall organization"/>
    <property type="evidence" value="ECO:0007669"/>
    <property type="project" value="UniProtKB-KW"/>
</dbReference>
<comment type="function">
    <text evidence="7">Catalyzes the initial step of the lipid cycle reactions in the biosynthesis of the cell wall peptidoglycan: transfers peptidoglycan precursor phospho-MurNAc-pentapeptide from UDP-MurNAc-pentapeptide onto the lipid carrier undecaprenyl phosphate, yielding undecaprenyl-pyrophosphoryl-MurNAc-pentapeptide, known as lipid I.</text>
</comment>
<sequence length="322" mass="35291">MKTEFYAALFSFLIVAFFGIYTVPMLARLKFGQTVRADGPKRHFKKMGTPTMGGIMFIPAIAISALVFSHRSTNVLMAIFSMVAFALIGFVDDFIKIAKKRSLGLRANHKLLFQLIVSFILAFYAYSFYPGTTVLLAPGFSKGLNLGMMFIPFTVFVILGTVNSVNLTDGLDGLVSGIVVVISFFYTLISLFLGNYSLAVFGAAISGGCLGFLIYNHHPARVFMGDTGSLGLGGALAALAVLTGTQLYLILFGMIFIIETLSVILQVIFFRMTGKRIFKMSPIHHHFELVGWSEDKVVLFFWAFTIVTGILGIVLFNATGLR</sequence>
<evidence type="ECO:0000256" key="4">
    <source>
        <dbReference type="ARBA" id="ARBA00022692"/>
    </source>
</evidence>
<dbReference type="InterPro" id="IPR018480">
    <property type="entry name" value="PNAcMuramoyl-5peptid_Trfase_CS"/>
</dbReference>
<keyword evidence="7" id="KW-0132">Cell division</keyword>
<dbReference type="PANTHER" id="PTHR22926:SF5">
    <property type="entry name" value="PHOSPHO-N-ACETYLMURAMOYL-PENTAPEPTIDE-TRANSFERASE HOMOLOG"/>
    <property type="match status" value="1"/>
</dbReference>
<keyword evidence="5 7" id="KW-1133">Transmembrane helix</keyword>
<feature type="transmembrane region" description="Helical" evidence="7">
    <location>
        <begin position="6"/>
        <end position="27"/>
    </location>
</feature>
<keyword evidence="6 7" id="KW-0472">Membrane</keyword>
<keyword evidence="7" id="KW-0131">Cell cycle</keyword>
<feature type="transmembrane region" description="Helical" evidence="7">
    <location>
        <begin position="111"/>
        <end position="129"/>
    </location>
</feature>
<keyword evidence="11" id="KW-1185">Reference proteome</keyword>
<keyword evidence="7" id="KW-1003">Cell membrane</keyword>
<keyword evidence="7" id="KW-0573">Peptidoglycan synthesis</keyword>
<feature type="transmembrane region" description="Helical" evidence="7">
    <location>
        <begin position="74"/>
        <end position="91"/>
    </location>
</feature>
<evidence type="ECO:0000256" key="9">
    <source>
        <dbReference type="PIRSR" id="PIRSR600715-1"/>
    </source>
</evidence>
<dbReference type="GO" id="GO:0051992">
    <property type="term" value="F:UDP-N-acetylmuramoyl-L-alanyl-D-glutamyl-meso-2,6-diaminopimelyl-D-alanyl-D-alanine:undecaprenyl-phosphate transferase activity"/>
    <property type="evidence" value="ECO:0007669"/>
    <property type="project" value="RHEA"/>
</dbReference>
<dbReference type="RefSeq" id="WP_122014553.1">
    <property type="nucleotide sequence ID" value="NZ_CP033169.1"/>
</dbReference>
<dbReference type="AlphaFoldDB" id="A0A3G2R4G8"/>
<evidence type="ECO:0000256" key="3">
    <source>
        <dbReference type="ARBA" id="ARBA00022679"/>
    </source>
</evidence>
<feature type="transmembrane region" description="Helical" evidence="7">
    <location>
        <begin position="248"/>
        <end position="270"/>
    </location>
</feature>
<dbReference type="Pfam" id="PF00953">
    <property type="entry name" value="Glycos_transf_4"/>
    <property type="match status" value="1"/>
</dbReference>
<accession>A0A3G2R4G8</accession>
<evidence type="ECO:0000256" key="6">
    <source>
        <dbReference type="ARBA" id="ARBA00023136"/>
    </source>
</evidence>
<feature type="transmembrane region" description="Helical" evidence="7">
    <location>
        <begin position="48"/>
        <end position="68"/>
    </location>
</feature>
<evidence type="ECO:0000256" key="2">
    <source>
        <dbReference type="ARBA" id="ARBA00005583"/>
    </source>
</evidence>
<comment type="catalytic activity">
    <reaction evidence="7">
        <text>UDP-N-acetyl-alpha-D-muramoyl-L-alanyl-gamma-D-glutamyl-meso-2,6-diaminopimeloyl-D-alanyl-D-alanine + di-trans,octa-cis-undecaprenyl phosphate = di-trans,octa-cis-undecaprenyl diphospho-N-acetyl-alpha-D-muramoyl-L-alanyl-D-glutamyl-meso-2,6-diaminopimeloyl-D-alanyl-D-alanine + UMP</text>
        <dbReference type="Rhea" id="RHEA:28386"/>
        <dbReference type="ChEBI" id="CHEBI:57865"/>
        <dbReference type="ChEBI" id="CHEBI:60392"/>
        <dbReference type="ChEBI" id="CHEBI:61386"/>
        <dbReference type="ChEBI" id="CHEBI:61387"/>
        <dbReference type="EC" id="2.7.8.13"/>
    </reaction>
</comment>
<keyword evidence="3 7" id="KW-0808">Transferase</keyword>
<keyword evidence="7" id="KW-0961">Cell wall biogenesis/degradation</keyword>
<dbReference type="GO" id="GO:0008963">
    <property type="term" value="F:phospho-N-acetylmuramoyl-pentapeptide-transferase activity"/>
    <property type="evidence" value="ECO:0007669"/>
    <property type="project" value="UniProtKB-UniRule"/>
</dbReference>
<dbReference type="GO" id="GO:0009252">
    <property type="term" value="P:peptidoglycan biosynthetic process"/>
    <property type="evidence" value="ECO:0007669"/>
    <property type="project" value="UniProtKB-UniRule"/>
</dbReference>
<keyword evidence="7 9" id="KW-0460">Magnesium</keyword>
<evidence type="ECO:0000313" key="10">
    <source>
        <dbReference type="EMBL" id="AYO30350.1"/>
    </source>
</evidence>
<dbReference type="UniPathway" id="UPA00219"/>
<keyword evidence="7" id="KW-0133">Cell shape</keyword>
<dbReference type="GO" id="GO:0005886">
    <property type="term" value="C:plasma membrane"/>
    <property type="evidence" value="ECO:0007669"/>
    <property type="project" value="UniProtKB-SubCell"/>
</dbReference>
<proteinExistence type="inferred from homology"/>
<evidence type="ECO:0000256" key="5">
    <source>
        <dbReference type="ARBA" id="ARBA00022989"/>
    </source>
</evidence>
<comment type="subcellular location">
    <subcellularLocation>
        <location evidence="7">Cell membrane</location>
        <topology evidence="7">Multi-pass membrane protein</topology>
    </subcellularLocation>
    <subcellularLocation>
        <location evidence="1">Membrane</location>
        <topology evidence="1">Multi-pass membrane protein</topology>
    </subcellularLocation>
</comment>
<dbReference type="NCBIfam" id="TIGR00445">
    <property type="entry name" value="mraY"/>
    <property type="match status" value="1"/>
</dbReference>
<feature type="transmembrane region" description="Helical" evidence="7">
    <location>
        <begin position="149"/>
        <end position="167"/>
    </location>
</feature>
<gene>
    <name evidence="7" type="primary">mraY</name>
    <name evidence="10" type="ORF">D2962_06710</name>
</gene>
<dbReference type="PROSITE" id="PS01347">
    <property type="entry name" value="MRAY_1"/>
    <property type="match status" value="1"/>
</dbReference>
<keyword evidence="7 9" id="KW-0479">Metal-binding</keyword>
<evidence type="ECO:0000256" key="8">
    <source>
        <dbReference type="NCBIfam" id="TIGR00445"/>
    </source>
</evidence>
<feature type="transmembrane region" description="Helical" evidence="7">
    <location>
        <begin position="198"/>
        <end position="215"/>
    </location>
</feature>
<dbReference type="PROSITE" id="PS01348">
    <property type="entry name" value="MRAY_2"/>
    <property type="match status" value="1"/>
</dbReference>
<dbReference type="CDD" id="cd06852">
    <property type="entry name" value="GT_MraY"/>
    <property type="match status" value="1"/>
</dbReference>
<dbReference type="EMBL" id="CP033169">
    <property type="protein sequence ID" value="AYO30350.1"/>
    <property type="molecule type" value="Genomic_DNA"/>
</dbReference>
<evidence type="ECO:0000256" key="7">
    <source>
        <dbReference type="HAMAP-Rule" id="MF_00038"/>
    </source>
</evidence>
<dbReference type="PANTHER" id="PTHR22926">
    <property type="entry name" value="PHOSPHO-N-ACETYLMURAMOYL-PENTAPEPTIDE-TRANSFERASE"/>
    <property type="match status" value="1"/>
</dbReference>
<name>A0A3G2R4G8_9FIRM</name>
<organism evidence="10 11">
    <name type="scientific">Biomaibacter acetigenes</name>
    <dbReference type="NCBI Taxonomy" id="2316383"/>
    <lineage>
        <taxon>Bacteria</taxon>
        <taxon>Bacillati</taxon>
        <taxon>Bacillota</taxon>
        <taxon>Clostridia</taxon>
        <taxon>Thermosediminibacterales</taxon>
        <taxon>Tepidanaerobacteraceae</taxon>
        <taxon>Biomaibacter</taxon>
    </lineage>
</organism>
<feature type="binding site" evidence="9">
    <location>
        <position position="226"/>
    </location>
    <ligand>
        <name>Mg(2+)</name>
        <dbReference type="ChEBI" id="CHEBI:18420"/>
    </ligand>
</feature>
<keyword evidence="4 7" id="KW-0812">Transmembrane</keyword>
<dbReference type="KEGG" id="bacg:D2962_06710"/>
<dbReference type="EC" id="2.7.8.13" evidence="7 8"/>
<evidence type="ECO:0000256" key="1">
    <source>
        <dbReference type="ARBA" id="ARBA00004141"/>
    </source>
</evidence>